<dbReference type="Proteomes" id="UP000070133">
    <property type="component" value="Unassembled WGS sequence"/>
</dbReference>
<dbReference type="OrthoDB" id="10260355at2759"/>
<dbReference type="InterPro" id="IPR023753">
    <property type="entry name" value="FAD/NAD-binding_dom"/>
</dbReference>
<comment type="similarity">
    <text evidence="1">Belongs to the class-II pyridine nucleotide-disulfide oxidoreductase family.</text>
</comment>
<evidence type="ECO:0000256" key="3">
    <source>
        <dbReference type="ARBA" id="ARBA00023002"/>
    </source>
</evidence>
<keyword evidence="2" id="KW-0285">Flavoprotein</keyword>
<proteinExistence type="inferred from homology"/>
<name>A0A139HA90_9PEZI</name>
<organism evidence="6 7">
    <name type="scientific">Pseudocercospora eumusae</name>
    <dbReference type="NCBI Taxonomy" id="321146"/>
    <lineage>
        <taxon>Eukaryota</taxon>
        <taxon>Fungi</taxon>
        <taxon>Dikarya</taxon>
        <taxon>Ascomycota</taxon>
        <taxon>Pezizomycotina</taxon>
        <taxon>Dothideomycetes</taxon>
        <taxon>Dothideomycetidae</taxon>
        <taxon>Mycosphaerellales</taxon>
        <taxon>Mycosphaerellaceae</taxon>
        <taxon>Pseudocercospora</taxon>
    </lineage>
</organism>
<comment type="caution">
    <text evidence="6">The sequence shown here is derived from an EMBL/GenBank/DDBJ whole genome shotgun (WGS) entry which is preliminary data.</text>
</comment>
<feature type="signal peptide" evidence="4">
    <location>
        <begin position="1"/>
        <end position="19"/>
    </location>
</feature>
<dbReference type="InterPro" id="IPR036188">
    <property type="entry name" value="FAD/NAD-bd_sf"/>
</dbReference>
<accession>A0A139HA90</accession>
<protein>
    <recommendedName>
        <fullName evidence="5">FAD/NAD(P)-binding domain-containing protein</fullName>
    </recommendedName>
</protein>
<dbReference type="Gene3D" id="3.50.50.60">
    <property type="entry name" value="FAD/NAD(P)-binding domain"/>
    <property type="match status" value="2"/>
</dbReference>
<feature type="chain" id="PRO_5007806402" description="FAD/NAD(P)-binding domain-containing protein" evidence="4">
    <location>
        <begin position="20"/>
        <end position="402"/>
    </location>
</feature>
<sequence length="402" mass="43775">MLFQNIFRLCLLTSATVNAAPLLAPAIQADYDAIVIGGGPAGLAATSGLARVRRNVLMIDSGEYRNDPTRHAHDIIGFDGVTPAWLRFAARKQIGDYGTVTLVNGTVTEVQPQNNNTFFKVLAEYPGDKSVSFTARKVVIGTGMKDILPSTPGIAECWGKGIYWCPWCDGHEHADQSLGILARLDSAVTSVREILTLNTDIILLVNGTDTPENRNITENKFPGWETYLKLQNVKIENRTLASITRLEDGASPFADPSLPTHPEHDLFQVQFDDGDTILRNAFFADFPSEQKSKVGQNAGVQLYGGKLAADNAKGLATNVPGIFAIGDANSDNVTNVPHAFFTGKRTAVFLHVQIERENSVAQIAAAGKRDVGERDEMRSIWARMNEPGDVTYAGEFVDEELL</sequence>
<evidence type="ECO:0000256" key="4">
    <source>
        <dbReference type="SAM" id="SignalP"/>
    </source>
</evidence>
<dbReference type="InterPro" id="IPR050097">
    <property type="entry name" value="Ferredoxin-NADP_redctase_2"/>
</dbReference>
<dbReference type="PANTHER" id="PTHR48105">
    <property type="entry name" value="THIOREDOXIN REDUCTASE 1-RELATED-RELATED"/>
    <property type="match status" value="1"/>
</dbReference>
<dbReference type="GO" id="GO:0016491">
    <property type="term" value="F:oxidoreductase activity"/>
    <property type="evidence" value="ECO:0007669"/>
    <property type="project" value="UniProtKB-KW"/>
</dbReference>
<evidence type="ECO:0000256" key="1">
    <source>
        <dbReference type="ARBA" id="ARBA00009333"/>
    </source>
</evidence>
<reference evidence="6 7" key="1">
    <citation type="submission" date="2015-07" db="EMBL/GenBank/DDBJ databases">
        <title>Comparative genomics of the Sigatoka disease complex on banana suggests a link between parallel evolutionary changes in Pseudocercospora fijiensis and Pseudocercospora eumusae and increased virulence on the banana host.</title>
        <authorList>
            <person name="Chang T.-C."/>
            <person name="Salvucci A."/>
            <person name="Crous P.W."/>
            <person name="Stergiopoulos I."/>
        </authorList>
    </citation>
    <scope>NUCLEOTIDE SEQUENCE [LARGE SCALE GENOMIC DNA]</scope>
    <source>
        <strain evidence="6 7">CBS 114824</strain>
    </source>
</reference>
<dbReference type="PRINTS" id="PR00469">
    <property type="entry name" value="PNDRDTASEII"/>
</dbReference>
<dbReference type="AlphaFoldDB" id="A0A139HA90"/>
<dbReference type="STRING" id="321146.A0A139HA90"/>
<evidence type="ECO:0000256" key="2">
    <source>
        <dbReference type="ARBA" id="ARBA00022630"/>
    </source>
</evidence>
<keyword evidence="7" id="KW-1185">Reference proteome</keyword>
<feature type="domain" description="FAD/NAD(P)-binding" evidence="5">
    <location>
        <begin position="31"/>
        <end position="165"/>
    </location>
</feature>
<evidence type="ECO:0000313" key="7">
    <source>
        <dbReference type="Proteomes" id="UP000070133"/>
    </source>
</evidence>
<dbReference type="EMBL" id="LFZN01000093">
    <property type="protein sequence ID" value="KXS99354.1"/>
    <property type="molecule type" value="Genomic_DNA"/>
</dbReference>
<dbReference type="SUPFAM" id="SSF51905">
    <property type="entry name" value="FAD/NAD(P)-binding domain"/>
    <property type="match status" value="1"/>
</dbReference>
<evidence type="ECO:0000313" key="6">
    <source>
        <dbReference type="EMBL" id="KXS99354.1"/>
    </source>
</evidence>
<keyword evidence="3" id="KW-0560">Oxidoreductase</keyword>
<dbReference type="PRINTS" id="PR00368">
    <property type="entry name" value="FADPNR"/>
</dbReference>
<keyword evidence="4" id="KW-0732">Signal</keyword>
<gene>
    <name evidence="6" type="ORF">AC578_9003</name>
</gene>
<dbReference type="Pfam" id="PF07992">
    <property type="entry name" value="Pyr_redox_2"/>
    <property type="match status" value="1"/>
</dbReference>
<dbReference type="GO" id="GO:0097237">
    <property type="term" value="P:cellular response to toxic substance"/>
    <property type="evidence" value="ECO:0007669"/>
    <property type="project" value="UniProtKB-ARBA"/>
</dbReference>
<evidence type="ECO:0000259" key="5">
    <source>
        <dbReference type="Pfam" id="PF07992"/>
    </source>
</evidence>